<dbReference type="Proteomes" id="UP000007934">
    <property type="component" value="Chromosome"/>
</dbReference>
<dbReference type="SUPFAM" id="SSF110997">
    <property type="entry name" value="Sporulation related repeat"/>
    <property type="match status" value="1"/>
</dbReference>
<evidence type="ECO:0000256" key="6">
    <source>
        <dbReference type="SAM" id="MobiDB-lite"/>
    </source>
</evidence>
<dbReference type="KEGG" id="hfe:HFELIS_07730"/>
<evidence type="ECO:0000256" key="4">
    <source>
        <dbReference type="HAMAP-Rule" id="MF_02071"/>
    </source>
</evidence>
<dbReference type="PANTHER" id="PTHR34183">
    <property type="entry name" value="ENDOLYTIC PEPTIDOGLYCAN TRANSGLYCOSYLASE RLPA"/>
    <property type="match status" value="1"/>
</dbReference>
<dbReference type="InterPro" id="IPR009009">
    <property type="entry name" value="RlpA-like_DPBB"/>
</dbReference>
<evidence type="ECO:0000256" key="3">
    <source>
        <dbReference type="ARBA" id="ARBA00023316"/>
    </source>
</evidence>
<keyword evidence="4" id="KW-1003">Cell membrane</keyword>
<dbReference type="InterPro" id="IPR036680">
    <property type="entry name" value="SPOR-like_sf"/>
</dbReference>
<dbReference type="EMBL" id="FQ670179">
    <property type="protein sequence ID" value="CBY82857.1"/>
    <property type="molecule type" value="Genomic_DNA"/>
</dbReference>
<keyword evidence="4" id="KW-0472">Membrane</keyword>
<keyword evidence="3 4" id="KW-0961">Cell wall biogenesis/degradation</keyword>
<evidence type="ECO:0000256" key="7">
    <source>
        <dbReference type="SAM" id="SignalP"/>
    </source>
</evidence>
<protein>
    <recommendedName>
        <fullName evidence="4">Probable endolytic peptidoglycan transglycosylase RlpA</fullName>
        <ecNumber evidence="4">4.2.2.-</ecNumber>
    </recommendedName>
</protein>
<evidence type="ECO:0000256" key="2">
    <source>
        <dbReference type="ARBA" id="ARBA00023239"/>
    </source>
</evidence>
<keyword evidence="10" id="KW-1185">Reference proteome</keyword>
<organism evidence="9 10">
    <name type="scientific">Helicobacter felis (strain ATCC 49179 / CCUG 28539 / NCTC 12436 / CS1)</name>
    <dbReference type="NCBI Taxonomy" id="936155"/>
    <lineage>
        <taxon>Bacteria</taxon>
        <taxon>Pseudomonadati</taxon>
        <taxon>Campylobacterota</taxon>
        <taxon>Epsilonproteobacteria</taxon>
        <taxon>Campylobacterales</taxon>
        <taxon>Helicobacteraceae</taxon>
        <taxon>Helicobacter</taxon>
    </lineage>
</organism>
<keyword evidence="1 7" id="KW-0732">Signal</keyword>
<dbReference type="GO" id="GO:0005886">
    <property type="term" value="C:plasma membrane"/>
    <property type="evidence" value="ECO:0007669"/>
    <property type="project" value="UniProtKB-SubCell"/>
</dbReference>
<dbReference type="OrthoDB" id="9779128at2"/>
<feature type="chain" id="PRO_5009991367" description="Probable endolytic peptidoglycan transglycosylase RlpA" evidence="7">
    <location>
        <begin position="25"/>
        <end position="341"/>
    </location>
</feature>
<evidence type="ECO:0000313" key="10">
    <source>
        <dbReference type="Proteomes" id="UP000007934"/>
    </source>
</evidence>
<keyword evidence="4 9" id="KW-0449">Lipoprotein</keyword>
<dbReference type="STRING" id="936155.HFELIS_07730"/>
<proteinExistence type="inferred from homology"/>
<feature type="region of interest" description="Disordered" evidence="6">
    <location>
        <begin position="48"/>
        <end position="97"/>
    </location>
</feature>
<comment type="subcellular location">
    <subcellularLocation>
        <location evidence="4">Cell membrane</location>
        <topology evidence="4">Lipid-anchor</topology>
    </subcellularLocation>
</comment>
<comment type="similarity">
    <text evidence="4 5">Belongs to the RlpA family.</text>
</comment>
<dbReference type="eggNOG" id="COG0797">
    <property type="taxonomic scope" value="Bacteria"/>
</dbReference>
<dbReference type="GO" id="GO:0008932">
    <property type="term" value="F:lytic endotransglycosylase activity"/>
    <property type="evidence" value="ECO:0007669"/>
    <property type="project" value="UniProtKB-UniRule"/>
</dbReference>
<dbReference type="AlphaFoldDB" id="E7ABH8"/>
<feature type="domain" description="SPOR" evidence="8">
    <location>
        <begin position="263"/>
        <end position="341"/>
    </location>
</feature>
<dbReference type="CDD" id="cd22268">
    <property type="entry name" value="DPBB_RlpA-like"/>
    <property type="match status" value="1"/>
</dbReference>
<name>E7ABH8_HELFC</name>
<gene>
    <name evidence="4 9" type="primary">rlpA</name>
    <name evidence="9" type="ordered locus">Hfelis_07730</name>
</gene>
<dbReference type="InterPro" id="IPR012997">
    <property type="entry name" value="RplA"/>
</dbReference>
<dbReference type="GO" id="GO:0042834">
    <property type="term" value="F:peptidoglycan binding"/>
    <property type="evidence" value="ECO:0007669"/>
    <property type="project" value="InterPro"/>
</dbReference>
<keyword evidence="2 4" id="KW-0456">Lyase</keyword>
<keyword evidence="4" id="KW-0564">Palmitate</keyword>
<sequence>MSVQVSKSLWLASFGALGLFLGCAQETANGNSHSLFSKQESLRAYKDALDYDGSSPPPKRSFWHKHNHKSSKAQKMPEQPEQEEEGVQEGSTAQVSTSSLTAGMINSEAMQRATMRPYRVGSKMYYPTKVDIGQTFDGYASWYGPNFHAKRTSNGETYNMYAHTAANKTLPMNTIVKVTNKDNNKSTIVRINDRGPFVANRIIDLSNAAAHDIDMVGKGVAPVKLEVIGFGGVISKQYQKTLEKAPQATTLKKEFKVGETQESVSGGNFSLQVGAFRSQEGAQKAEESLKATLKKPYYTQIASGSKDNQPIYRVFIKGFQSEAEASDFAKNMGKPSILVRE</sequence>
<dbReference type="InterPro" id="IPR036908">
    <property type="entry name" value="RlpA-like_sf"/>
</dbReference>
<dbReference type="HOGENOM" id="CLU_042923_3_4_7"/>
<comment type="function">
    <text evidence="4">Lytic transglycosylase with a strong preference for naked glycan strands that lack stem peptides.</text>
</comment>
<dbReference type="Gene3D" id="2.40.40.10">
    <property type="entry name" value="RlpA-like domain"/>
    <property type="match status" value="1"/>
</dbReference>
<dbReference type="EC" id="4.2.2.-" evidence="4"/>
<evidence type="ECO:0000256" key="1">
    <source>
        <dbReference type="ARBA" id="ARBA00022729"/>
    </source>
</evidence>
<feature type="signal peptide" evidence="7">
    <location>
        <begin position="1"/>
        <end position="24"/>
    </location>
</feature>
<dbReference type="HAMAP" id="MF_02071">
    <property type="entry name" value="RlpA"/>
    <property type="match status" value="1"/>
</dbReference>
<dbReference type="GeneID" id="36134261"/>
<dbReference type="PROSITE" id="PS51724">
    <property type="entry name" value="SPOR"/>
    <property type="match status" value="1"/>
</dbReference>
<dbReference type="InterPro" id="IPR007730">
    <property type="entry name" value="SPOR-like_dom"/>
</dbReference>
<dbReference type="InterPro" id="IPR034718">
    <property type="entry name" value="RlpA"/>
</dbReference>
<dbReference type="Pfam" id="PF03330">
    <property type="entry name" value="DPBB_1"/>
    <property type="match status" value="1"/>
</dbReference>
<dbReference type="RefSeq" id="WP_013469223.1">
    <property type="nucleotide sequence ID" value="NC_014810.2"/>
</dbReference>
<accession>E7ABH8</accession>
<dbReference type="SUPFAM" id="SSF50685">
    <property type="entry name" value="Barwin-like endoglucanases"/>
    <property type="match status" value="1"/>
</dbReference>
<dbReference type="NCBIfam" id="TIGR00413">
    <property type="entry name" value="rlpA"/>
    <property type="match status" value="1"/>
</dbReference>
<reference evidence="9 10" key="1">
    <citation type="journal article" date="2011" name="Genome Biol. Evol.">
        <title>Comparative whole genome sequence analysis of the carcinogenic bacterial model pathogen Helicobacter felis.</title>
        <authorList>
            <person name="Arnold I.C."/>
            <person name="Zigova Z."/>
            <person name="Holden M."/>
            <person name="Lawley T.D."/>
            <person name="Rad R."/>
            <person name="Dougan G."/>
            <person name="Falkow S."/>
            <person name="Bentley S.D."/>
            <person name="Muller A."/>
        </authorList>
    </citation>
    <scope>NUCLEOTIDE SEQUENCE [LARGE SCALE GENOMIC DNA]</scope>
    <source>
        <strain evidence="10">ATCC 49179 / CCUG 28539 / NCTC 12436 / CS1</strain>
    </source>
</reference>
<dbReference type="Gene3D" id="3.30.70.1070">
    <property type="entry name" value="Sporulation related repeat"/>
    <property type="match status" value="1"/>
</dbReference>
<dbReference type="GO" id="GO:0000270">
    <property type="term" value="P:peptidoglycan metabolic process"/>
    <property type="evidence" value="ECO:0007669"/>
    <property type="project" value="UniProtKB-UniRule"/>
</dbReference>
<evidence type="ECO:0000256" key="5">
    <source>
        <dbReference type="RuleBase" id="RU003495"/>
    </source>
</evidence>
<feature type="compositionally biased region" description="Basic residues" evidence="6">
    <location>
        <begin position="61"/>
        <end position="72"/>
    </location>
</feature>
<dbReference type="PROSITE" id="PS51257">
    <property type="entry name" value="PROKAR_LIPOPROTEIN"/>
    <property type="match status" value="1"/>
</dbReference>
<evidence type="ECO:0000313" key="9">
    <source>
        <dbReference type="EMBL" id="CBY82857.1"/>
    </source>
</evidence>
<evidence type="ECO:0000259" key="8">
    <source>
        <dbReference type="PROSITE" id="PS51724"/>
    </source>
</evidence>
<dbReference type="Pfam" id="PF05036">
    <property type="entry name" value="SPOR"/>
    <property type="match status" value="1"/>
</dbReference>
<dbReference type="PANTHER" id="PTHR34183:SF1">
    <property type="entry name" value="ENDOLYTIC PEPTIDOGLYCAN TRANSGLYCOSYLASE RLPA"/>
    <property type="match status" value="1"/>
</dbReference>
<dbReference type="GO" id="GO:0071555">
    <property type="term" value="P:cell wall organization"/>
    <property type="evidence" value="ECO:0007669"/>
    <property type="project" value="UniProtKB-KW"/>
</dbReference>